<dbReference type="RefSeq" id="WP_154430981.1">
    <property type="nucleotide sequence ID" value="NZ_VUNI01000036.1"/>
</dbReference>
<dbReference type="EMBL" id="VUNI01000036">
    <property type="protein sequence ID" value="MST76021.1"/>
    <property type="molecule type" value="Genomic_DNA"/>
</dbReference>
<reference evidence="2 3" key="1">
    <citation type="submission" date="2019-08" db="EMBL/GenBank/DDBJ databases">
        <title>In-depth cultivation of the pig gut microbiome towards novel bacterial diversity and tailored functional studies.</title>
        <authorList>
            <person name="Wylensek D."/>
            <person name="Hitch T.C.A."/>
            <person name="Clavel T."/>
        </authorList>
    </citation>
    <scope>NUCLEOTIDE SEQUENCE [LARGE SCALE GENOMIC DNA]</scope>
    <source>
        <strain evidence="2 3">MUC/MUC-530-WT-4D</strain>
    </source>
</reference>
<feature type="transmembrane region" description="Helical" evidence="1">
    <location>
        <begin position="9"/>
        <end position="29"/>
    </location>
</feature>
<dbReference type="Proteomes" id="UP000474024">
    <property type="component" value="Unassembled WGS sequence"/>
</dbReference>
<protein>
    <submittedName>
        <fullName evidence="2">Uncharacterized protein</fullName>
    </submittedName>
</protein>
<evidence type="ECO:0000313" key="2">
    <source>
        <dbReference type="EMBL" id="MST76021.1"/>
    </source>
</evidence>
<keyword evidence="1" id="KW-0472">Membrane</keyword>
<organism evidence="2 3">
    <name type="scientific">Roseburia porci</name>
    <dbReference type="NCBI Taxonomy" id="2605790"/>
    <lineage>
        <taxon>Bacteria</taxon>
        <taxon>Bacillati</taxon>
        <taxon>Bacillota</taxon>
        <taxon>Clostridia</taxon>
        <taxon>Lachnospirales</taxon>
        <taxon>Lachnospiraceae</taxon>
        <taxon>Roseburia</taxon>
    </lineage>
</organism>
<accession>A0A6L5YWA3</accession>
<comment type="caution">
    <text evidence="2">The sequence shown here is derived from an EMBL/GenBank/DDBJ whole genome shotgun (WGS) entry which is preliminary data.</text>
</comment>
<keyword evidence="3" id="KW-1185">Reference proteome</keyword>
<dbReference type="AlphaFoldDB" id="A0A6L5YWA3"/>
<keyword evidence="1" id="KW-1133">Transmembrane helix</keyword>
<name>A0A6L5YWA3_9FIRM</name>
<proteinExistence type="predicted"/>
<sequence>MYTKNQKAVSIAVCILLVFVTFASLFYIAKEERHDCTGEDCPICSCIHQAEQLLKNIGTDTSAIANVNLLPLFVTLLFTCQFLLFCSTSLVSKKVRLND</sequence>
<gene>
    <name evidence="2" type="ORF">FYJ75_13675</name>
</gene>
<keyword evidence="1" id="KW-0812">Transmembrane</keyword>
<evidence type="ECO:0000313" key="3">
    <source>
        <dbReference type="Proteomes" id="UP000474024"/>
    </source>
</evidence>
<feature type="transmembrane region" description="Helical" evidence="1">
    <location>
        <begin position="69"/>
        <end position="91"/>
    </location>
</feature>
<evidence type="ECO:0000256" key="1">
    <source>
        <dbReference type="SAM" id="Phobius"/>
    </source>
</evidence>